<protein>
    <submittedName>
        <fullName evidence="1">Uncharacterized protein</fullName>
    </submittedName>
</protein>
<name>A0A806JYN0_9BACT</name>
<organism evidence="1">
    <name type="scientific">uncultured bacterium contig00034</name>
    <dbReference type="NCBI Taxonomy" id="1181523"/>
    <lineage>
        <taxon>Bacteria</taxon>
        <taxon>environmental samples</taxon>
    </lineage>
</organism>
<dbReference type="AlphaFoldDB" id="A0A806JYN0"/>
<dbReference type="EMBL" id="JQ844183">
    <property type="protein sequence ID" value="AGS52131.1"/>
    <property type="molecule type" value="Genomic_DNA"/>
</dbReference>
<evidence type="ECO:0000313" key="1">
    <source>
        <dbReference type="EMBL" id="AGS52131.1"/>
    </source>
</evidence>
<reference evidence="1" key="1">
    <citation type="submission" date="2012-03" db="EMBL/GenBank/DDBJ databases">
        <title>Functional metagenomics reveals considerable lignocellulase gene clusters in the gut microbiome of a wood-feeding higher termite.</title>
        <authorList>
            <person name="Liu N."/>
        </authorList>
    </citation>
    <scope>NUCLEOTIDE SEQUENCE</scope>
</reference>
<sequence>MAAVKVKPIQSTVISDTQIITDVIREATTAPTLAAIERNKEASDLLHRMQVKLEKR</sequence>
<accession>A0A806JYN0</accession>
<proteinExistence type="predicted"/>